<proteinExistence type="predicted"/>
<evidence type="ECO:0000313" key="2">
    <source>
        <dbReference type="Proteomes" id="UP000887566"/>
    </source>
</evidence>
<dbReference type="InterPro" id="IPR004871">
    <property type="entry name" value="RSE1/DDB1/CPSF1_C"/>
</dbReference>
<sequence length="270" mass="30115">MNGKLLAAINSSVRLFEWTPEKELRLECSHFNFITALYLKTKGDFVLAGDIMRSVCLLAYKSVESTFEEIARDYNPNWMTSVEIIDEDTFLGAENSFNMYTVQKDSAATTDEDRMRLQGVGAYHLGEMVNVFRRGSLVMNHVTGESGPPVHTPILYGSVEGGLGLIAQLPEDYYKFVHDLEARIAKSTTNALRVEHTVYRSFTTEKRTEPVNGFVDGDLVETLLDLPRDLVGQIVQGIHLPVGAVENTSSREGGTVDQVIKLVEDLARIH</sequence>
<dbReference type="GO" id="GO:0003676">
    <property type="term" value="F:nucleic acid binding"/>
    <property type="evidence" value="ECO:0007669"/>
    <property type="project" value="InterPro"/>
</dbReference>
<accession>A0A914W0R3</accession>
<evidence type="ECO:0000259" key="1">
    <source>
        <dbReference type="Pfam" id="PF03178"/>
    </source>
</evidence>
<name>A0A914W0R3_9BILA</name>
<dbReference type="PANTHER" id="PTHR10644">
    <property type="entry name" value="DNA REPAIR/RNA PROCESSING CPSF FAMILY"/>
    <property type="match status" value="1"/>
</dbReference>
<feature type="domain" description="RSE1/DDB1/CPSF1 C-terminal" evidence="1">
    <location>
        <begin position="1"/>
        <end position="224"/>
    </location>
</feature>
<dbReference type="Proteomes" id="UP000887566">
    <property type="component" value="Unplaced"/>
</dbReference>
<keyword evidence="2" id="KW-1185">Reference proteome</keyword>
<dbReference type="Gene3D" id="1.10.150.910">
    <property type="match status" value="1"/>
</dbReference>
<dbReference type="InterPro" id="IPR015943">
    <property type="entry name" value="WD40/YVTN_repeat-like_dom_sf"/>
</dbReference>
<reference evidence="3" key="1">
    <citation type="submission" date="2022-11" db="UniProtKB">
        <authorList>
            <consortium name="WormBaseParasite"/>
        </authorList>
    </citation>
    <scope>IDENTIFICATION</scope>
</reference>
<protein>
    <submittedName>
        <fullName evidence="3">DNA damage-binding protein 1</fullName>
    </submittedName>
</protein>
<dbReference type="Pfam" id="PF03178">
    <property type="entry name" value="CPSF_A"/>
    <property type="match status" value="1"/>
</dbReference>
<dbReference type="WBParaSite" id="PSAMB.scaffold2982size20206.g19984.t1">
    <property type="protein sequence ID" value="PSAMB.scaffold2982size20206.g19984.t1"/>
    <property type="gene ID" value="PSAMB.scaffold2982size20206.g19984"/>
</dbReference>
<dbReference type="Gene3D" id="2.130.10.10">
    <property type="entry name" value="YVTN repeat-like/Quinoprotein amine dehydrogenase"/>
    <property type="match status" value="1"/>
</dbReference>
<organism evidence="2 3">
    <name type="scientific">Plectus sambesii</name>
    <dbReference type="NCBI Taxonomy" id="2011161"/>
    <lineage>
        <taxon>Eukaryota</taxon>
        <taxon>Metazoa</taxon>
        <taxon>Ecdysozoa</taxon>
        <taxon>Nematoda</taxon>
        <taxon>Chromadorea</taxon>
        <taxon>Plectida</taxon>
        <taxon>Plectina</taxon>
        <taxon>Plectoidea</taxon>
        <taxon>Plectidae</taxon>
        <taxon>Plectus</taxon>
    </lineage>
</organism>
<dbReference type="AlphaFoldDB" id="A0A914W0R3"/>
<dbReference type="GO" id="GO:0005634">
    <property type="term" value="C:nucleus"/>
    <property type="evidence" value="ECO:0007669"/>
    <property type="project" value="InterPro"/>
</dbReference>
<evidence type="ECO:0000313" key="3">
    <source>
        <dbReference type="WBParaSite" id="PSAMB.scaffold2982size20206.g19984.t1"/>
    </source>
</evidence>
<dbReference type="InterPro" id="IPR050358">
    <property type="entry name" value="RSE1/DDB1/CFT1"/>
</dbReference>